<evidence type="ECO:0000256" key="8">
    <source>
        <dbReference type="ARBA" id="ARBA00048600"/>
    </source>
</evidence>
<dbReference type="SUPFAM" id="SSF56059">
    <property type="entry name" value="Glutathione synthetase ATP-binding domain-like"/>
    <property type="match status" value="1"/>
</dbReference>
<keyword evidence="14" id="KW-1185">Reference proteome</keyword>
<keyword evidence="5 9" id="KW-0547">Nucleotide-binding</keyword>
<keyword evidence="7" id="KW-0092">Biotin</keyword>
<dbReference type="EMBL" id="CP054840">
    <property type="protein sequence ID" value="QKV55030.1"/>
    <property type="molecule type" value="Genomic_DNA"/>
</dbReference>
<dbReference type="InterPro" id="IPR001882">
    <property type="entry name" value="Biotin_BS"/>
</dbReference>
<dbReference type="SUPFAM" id="SSF51246">
    <property type="entry name" value="Rudiment single hybrid motif"/>
    <property type="match status" value="1"/>
</dbReference>
<dbReference type="PROSITE" id="PS50979">
    <property type="entry name" value="BC"/>
    <property type="match status" value="1"/>
</dbReference>
<dbReference type="EC" id="6.3.4.14" evidence="3"/>
<dbReference type="InterPro" id="IPR016185">
    <property type="entry name" value="PreATP-grasp_dom_sf"/>
</dbReference>
<dbReference type="InterPro" id="IPR051602">
    <property type="entry name" value="ACC_Biotin_Carboxylase"/>
</dbReference>
<evidence type="ECO:0000256" key="3">
    <source>
        <dbReference type="ARBA" id="ARBA00013263"/>
    </source>
</evidence>
<reference evidence="13 14" key="1">
    <citation type="submission" date="2020-06" db="EMBL/GenBank/DDBJ databases">
        <title>Acidovorax antarctica sp. nov., isolated from Corinth ice sheet soil, Antarctic Fields Peninsula.</title>
        <authorList>
            <person name="Xu Q."/>
            <person name="Peng F."/>
        </authorList>
    </citation>
    <scope>NUCLEOTIDE SEQUENCE [LARGE SCALE GENOMIC DNA]</scope>
    <source>
        <strain evidence="13 14">16-35-5</strain>
    </source>
</reference>
<evidence type="ECO:0000313" key="13">
    <source>
        <dbReference type="EMBL" id="QKV55030.1"/>
    </source>
</evidence>
<dbReference type="SMART" id="SM00878">
    <property type="entry name" value="Biotin_carb_C"/>
    <property type="match status" value="1"/>
</dbReference>
<dbReference type="InterPro" id="IPR011761">
    <property type="entry name" value="ATP-grasp"/>
</dbReference>
<dbReference type="FunFam" id="3.30.1490.20:FF:000003">
    <property type="entry name" value="acetyl-CoA carboxylase isoform X1"/>
    <property type="match status" value="1"/>
</dbReference>
<dbReference type="InterPro" id="IPR011054">
    <property type="entry name" value="Rudment_hybrid_motif"/>
</dbReference>
<dbReference type="InterPro" id="IPR005481">
    <property type="entry name" value="BC-like_N"/>
</dbReference>
<organism evidence="13 14">
    <name type="scientific">Comamonas antarctica</name>
    <dbReference type="NCBI Taxonomy" id="2743470"/>
    <lineage>
        <taxon>Bacteria</taxon>
        <taxon>Pseudomonadati</taxon>
        <taxon>Pseudomonadota</taxon>
        <taxon>Betaproteobacteria</taxon>
        <taxon>Burkholderiales</taxon>
        <taxon>Comamonadaceae</taxon>
        <taxon>Comamonas</taxon>
    </lineage>
</organism>
<feature type="domain" description="Lipoyl-binding" evidence="10">
    <location>
        <begin position="500"/>
        <end position="577"/>
    </location>
</feature>
<dbReference type="Gene3D" id="3.30.470.20">
    <property type="entry name" value="ATP-grasp fold, B domain"/>
    <property type="match status" value="1"/>
</dbReference>
<dbReference type="RefSeq" id="WP_175505821.1">
    <property type="nucleotide sequence ID" value="NZ_CP054840.1"/>
</dbReference>
<dbReference type="Pfam" id="PF00364">
    <property type="entry name" value="Biotin_lipoyl"/>
    <property type="match status" value="1"/>
</dbReference>
<evidence type="ECO:0000256" key="2">
    <source>
        <dbReference type="ARBA" id="ARBA00003761"/>
    </source>
</evidence>
<dbReference type="PROSITE" id="PS00188">
    <property type="entry name" value="BIOTIN"/>
    <property type="match status" value="1"/>
</dbReference>
<gene>
    <name evidence="13" type="ORF">HUK68_11350</name>
</gene>
<dbReference type="FunFam" id="3.40.50.20:FF:000010">
    <property type="entry name" value="Propionyl-CoA carboxylase subunit alpha"/>
    <property type="match status" value="1"/>
</dbReference>
<dbReference type="InterPro" id="IPR005482">
    <property type="entry name" value="Biotin_COase_C"/>
</dbReference>
<dbReference type="Gene3D" id="3.30.1490.20">
    <property type="entry name" value="ATP-grasp fold, A domain"/>
    <property type="match status" value="1"/>
</dbReference>
<evidence type="ECO:0000259" key="10">
    <source>
        <dbReference type="PROSITE" id="PS50968"/>
    </source>
</evidence>
<dbReference type="SUPFAM" id="SSF52440">
    <property type="entry name" value="PreATP-grasp domain"/>
    <property type="match status" value="1"/>
</dbReference>
<dbReference type="AlphaFoldDB" id="A0A6N1XB78"/>
<dbReference type="Pfam" id="PF02786">
    <property type="entry name" value="CPSase_L_D2"/>
    <property type="match status" value="1"/>
</dbReference>
<dbReference type="Pfam" id="PF02785">
    <property type="entry name" value="Biotin_carb_C"/>
    <property type="match status" value="1"/>
</dbReference>
<name>A0A6N1XB78_9BURK</name>
<dbReference type="Gene3D" id="3.40.50.20">
    <property type="match status" value="1"/>
</dbReference>
<comment type="catalytic activity">
    <reaction evidence="8">
        <text>N(6)-biotinyl-L-lysyl-[protein] + hydrogencarbonate + ATP = N(6)-carboxybiotinyl-L-lysyl-[protein] + ADP + phosphate + H(+)</text>
        <dbReference type="Rhea" id="RHEA:13501"/>
        <dbReference type="Rhea" id="RHEA-COMP:10505"/>
        <dbReference type="Rhea" id="RHEA-COMP:10506"/>
        <dbReference type="ChEBI" id="CHEBI:15378"/>
        <dbReference type="ChEBI" id="CHEBI:17544"/>
        <dbReference type="ChEBI" id="CHEBI:30616"/>
        <dbReference type="ChEBI" id="CHEBI:43474"/>
        <dbReference type="ChEBI" id="CHEBI:83144"/>
        <dbReference type="ChEBI" id="CHEBI:83145"/>
        <dbReference type="ChEBI" id="CHEBI:456216"/>
        <dbReference type="EC" id="6.3.4.14"/>
    </reaction>
</comment>
<dbReference type="GO" id="GO:0005524">
    <property type="term" value="F:ATP binding"/>
    <property type="evidence" value="ECO:0007669"/>
    <property type="project" value="UniProtKB-UniRule"/>
</dbReference>
<dbReference type="Pfam" id="PF00289">
    <property type="entry name" value="Biotin_carb_N"/>
    <property type="match status" value="1"/>
</dbReference>
<dbReference type="PROSITE" id="PS00867">
    <property type="entry name" value="CPSASE_2"/>
    <property type="match status" value="1"/>
</dbReference>
<evidence type="ECO:0000313" key="14">
    <source>
        <dbReference type="Proteomes" id="UP000509579"/>
    </source>
</evidence>
<evidence type="ECO:0000256" key="9">
    <source>
        <dbReference type="PROSITE-ProRule" id="PRU00409"/>
    </source>
</evidence>
<dbReference type="SUPFAM" id="SSF51230">
    <property type="entry name" value="Single hybrid motif"/>
    <property type="match status" value="1"/>
</dbReference>
<evidence type="ECO:0000256" key="6">
    <source>
        <dbReference type="ARBA" id="ARBA00022840"/>
    </source>
</evidence>
<evidence type="ECO:0000256" key="7">
    <source>
        <dbReference type="ARBA" id="ARBA00023267"/>
    </source>
</evidence>
<dbReference type="InterPro" id="IPR011764">
    <property type="entry name" value="Biotin_carboxylation_dom"/>
</dbReference>
<evidence type="ECO:0000259" key="12">
    <source>
        <dbReference type="PROSITE" id="PS50979"/>
    </source>
</evidence>
<evidence type="ECO:0000256" key="4">
    <source>
        <dbReference type="ARBA" id="ARBA00022598"/>
    </source>
</evidence>
<keyword evidence="6 9" id="KW-0067">ATP-binding</keyword>
<keyword evidence="4" id="KW-0436">Ligase</keyword>
<feature type="domain" description="Biotin carboxylation" evidence="12">
    <location>
        <begin position="1"/>
        <end position="444"/>
    </location>
</feature>
<dbReference type="Gene3D" id="2.40.50.100">
    <property type="match status" value="1"/>
</dbReference>
<dbReference type="PANTHER" id="PTHR48095:SF2">
    <property type="entry name" value="BIOTIN CARBOXYLASE, CHLOROPLASTIC"/>
    <property type="match status" value="1"/>
</dbReference>
<dbReference type="PROSITE" id="PS50968">
    <property type="entry name" value="BIOTINYL_LIPOYL"/>
    <property type="match status" value="1"/>
</dbReference>
<evidence type="ECO:0000256" key="1">
    <source>
        <dbReference type="ARBA" id="ARBA00001953"/>
    </source>
</evidence>
<comment type="function">
    <text evidence="2">This protein is a component of the acetyl coenzyme A carboxylase complex; first, biotin carboxylase catalyzes the carboxylation of the carrier protein and then the transcarboxylase transfers the carboxyl group to form malonyl-CoA.</text>
</comment>
<comment type="cofactor">
    <cofactor evidence="1">
        <name>biotin</name>
        <dbReference type="ChEBI" id="CHEBI:57586"/>
    </cofactor>
</comment>
<proteinExistence type="predicted"/>
<evidence type="ECO:0000259" key="11">
    <source>
        <dbReference type="PROSITE" id="PS50975"/>
    </source>
</evidence>
<dbReference type="PROSITE" id="PS50975">
    <property type="entry name" value="ATP_GRASP"/>
    <property type="match status" value="1"/>
</dbReference>
<accession>A0A6N1XB78</accession>
<dbReference type="GO" id="GO:0004075">
    <property type="term" value="F:biotin carboxylase activity"/>
    <property type="evidence" value="ECO:0007669"/>
    <property type="project" value="UniProtKB-EC"/>
</dbReference>
<sequence length="577" mass="61193">MKKVLIANRGEIAVRIARACADYGVKSVAVYADADIDALHARMADEAYGLDGQRPADTYLNIAKLLEVARKSGADAVHPGYGFLSESAAFAQAVLDAGLVWIGPSPEAISRLGDKVQARKLAIQVGAPLVAGTAEPVKDAQEVVDFAKQHGLPIAIKAAFGGGGRGIKVAWKLEEVAELYDSAVREAVTAFGRGECFLEQFLDHPRHVEAQVLADQHGNVLVLGTRDCSLQRRNQKLVEEAPAPFLSYAQRASIHQSARDICAAAGYSGAGTVEFLLSQNGAISFLEVNTRLQVEHPVTEETTGIDLVVEQLRIADGLPLRVLETPAPRGHALEFRINAEDVGRGFVPTPGAITRFDAPSGPGVRVDSGVVSGSVIPGTFDSMMAKLIVTGATRAEAIVRARRALKEFQIEGVASVLPFHRAVLEQADFCADAAEDFKVHTRWIETDFANDLEAAARVAPVPDTALHRSVMEIDGRRVSLGLPAEWLAGLSAGRAASAAAPQAAAPVDESAVRAAVTGTLHKWQVADGDQVQAGDVVAVMEAMKMEMQVTAHRAGRITLKAEAGSFHQQGASIASIE</sequence>
<dbReference type="GO" id="GO:0046872">
    <property type="term" value="F:metal ion binding"/>
    <property type="evidence" value="ECO:0007669"/>
    <property type="project" value="InterPro"/>
</dbReference>
<dbReference type="InterPro" id="IPR013815">
    <property type="entry name" value="ATP_grasp_subdomain_1"/>
</dbReference>
<protein>
    <recommendedName>
        <fullName evidence="3">biotin carboxylase</fullName>
        <ecNumber evidence="3">6.3.4.14</ecNumber>
    </recommendedName>
</protein>
<dbReference type="Proteomes" id="UP000509579">
    <property type="component" value="Chromosome"/>
</dbReference>
<dbReference type="InterPro" id="IPR005479">
    <property type="entry name" value="CPAse_ATP-bd"/>
</dbReference>
<dbReference type="CDD" id="cd06850">
    <property type="entry name" value="biotinyl_domain"/>
    <property type="match status" value="1"/>
</dbReference>
<evidence type="ECO:0000256" key="5">
    <source>
        <dbReference type="ARBA" id="ARBA00022741"/>
    </source>
</evidence>
<dbReference type="InterPro" id="IPR000089">
    <property type="entry name" value="Biotin_lipoyl"/>
</dbReference>
<dbReference type="PANTHER" id="PTHR48095">
    <property type="entry name" value="PYRUVATE CARBOXYLASE SUBUNIT A"/>
    <property type="match status" value="1"/>
</dbReference>
<dbReference type="KEGG" id="aant:HUK68_11350"/>
<dbReference type="InterPro" id="IPR011053">
    <property type="entry name" value="Single_hybrid_motif"/>
</dbReference>
<feature type="domain" description="ATP-grasp" evidence="11">
    <location>
        <begin position="115"/>
        <end position="316"/>
    </location>
</feature>